<protein>
    <recommendedName>
        <fullName evidence="2">HTH merR-type domain-containing protein</fullName>
    </recommendedName>
</protein>
<dbReference type="Proteomes" id="UP000634004">
    <property type="component" value="Unassembled WGS sequence"/>
</dbReference>
<dbReference type="Gene3D" id="1.10.1660.10">
    <property type="match status" value="1"/>
</dbReference>
<organism evidence="3 4">
    <name type="scientific">Algimonas arctica</name>
    <dbReference type="NCBI Taxonomy" id="1479486"/>
    <lineage>
        <taxon>Bacteria</taxon>
        <taxon>Pseudomonadati</taxon>
        <taxon>Pseudomonadota</taxon>
        <taxon>Alphaproteobacteria</taxon>
        <taxon>Maricaulales</taxon>
        <taxon>Robiginitomaculaceae</taxon>
        <taxon>Algimonas</taxon>
    </lineage>
</organism>
<name>A0A8J3CNY8_9PROT</name>
<feature type="compositionally biased region" description="Pro residues" evidence="1">
    <location>
        <begin position="142"/>
        <end position="155"/>
    </location>
</feature>
<dbReference type="RefSeq" id="WP_233353927.1">
    <property type="nucleotide sequence ID" value="NZ_BMZH01000001.1"/>
</dbReference>
<dbReference type="Pfam" id="PF13411">
    <property type="entry name" value="MerR_1"/>
    <property type="match status" value="1"/>
</dbReference>
<evidence type="ECO:0000313" key="4">
    <source>
        <dbReference type="Proteomes" id="UP000634004"/>
    </source>
</evidence>
<reference evidence="3" key="1">
    <citation type="journal article" date="2014" name="Int. J. Syst. Evol. Microbiol.">
        <title>Complete genome sequence of Corynebacterium casei LMG S-19264T (=DSM 44701T), isolated from a smear-ripened cheese.</title>
        <authorList>
            <consortium name="US DOE Joint Genome Institute (JGI-PGF)"/>
            <person name="Walter F."/>
            <person name="Albersmeier A."/>
            <person name="Kalinowski J."/>
            <person name="Ruckert C."/>
        </authorList>
    </citation>
    <scope>NUCLEOTIDE SEQUENCE</scope>
    <source>
        <strain evidence="3">KCTC 32513</strain>
    </source>
</reference>
<dbReference type="CDD" id="cd04765">
    <property type="entry name" value="HTH_MlrA-like_sg2"/>
    <property type="match status" value="1"/>
</dbReference>
<dbReference type="EMBL" id="BMZH01000001">
    <property type="protein sequence ID" value="GHA83818.1"/>
    <property type="molecule type" value="Genomic_DNA"/>
</dbReference>
<dbReference type="SMART" id="SM00422">
    <property type="entry name" value="HTH_MERR"/>
    <property type="match status" value="1"/>
</dbReference>
<dbReference type="GO" id="GO:0006355">
    <property type="term" value="P:regulation of DNA-templated transcription"/>
    <property type="evidence" value="ECO:0007669"/>
    <property type="project" value="InterPro"/>
</dbReference>
<dbReference type="AlphaFoldDB" id="A0A8J3CNY8"/>
<gene>
    <name evidence="3" type="ORF">GCM10009069_03910</name>
</gene>
<evidence type="ECO:0000256" key="1">
    <source>
        <dbReference type="SAM" id="MobiDB-lite"/>
    </source>
</evidence>
<dbReference type="InterPro" id="IPR009061">
    <property type="entry name" value="DNA-bd_dom_put_sf"/>
</dbReference>
<evidence type="ECO:0000313" key="3">
    <source>
        <dbReference type="EMBL" id="GHA83818.1"/>
    </source>
</evidence>
<proteinExistence type="predicted"/>
<evidence type="ECO:0000259" key="2">
    <source>
        <dbReference type="PROSITE" id="PS50937"/>
    </source>
</evidence>
<feature type="domain" description="HTH merR-type" evidence="2">
    <location>
        <begin position="11"/>
        <end position="79"/>
    </location>
</feature>
<sequence length="184" mass="20551">MRMKTTRAFRTISEAGDELGLQPHVLRFWESKFSDIKPIKRGGGRRFYRPEDIEFLRGIKTLLHDEKHPIKDVQKLIAKSGANRIIELGRSVEEASREREVKDMTLVPSRIEKPEAESPAPNKPQTPAVTPKPTFVAKVTPAPIPAPAPEPVAPPEPKDMSGLEDALARLQALKGQWDAFDSSK</sequence>
<dbReference type="SUPFAM" id="SSF46955">
    <property type="entry name" value="Putative DNA-binding domain"/>
    <property type="match status" value="1"/>
</dbReference>
<keyword evidence="4" id="KW-1185">Reference proteome</keyword>
<feature type="region of interest" description="Disordered" evidence="1">
    <location>
        <begin position="109"/>
        <end position="165"/>
    </location>
</feature>
<dbReference type="GO" id="GO:0003677">
    <property type="term" value="F:DNA binding"/>
    <property type="evidence" value="ECO:0007669"/>
    <property type="project" value="InterPro"/>
</dbReference>
<comment type="caution">
    <text evidence="3">The sequence shown here is derived from an EMBL/GenBank/DDBJ whole genome shotgun (WGS) entry which is preliminary data.</text>
</comment>
<reference evidence="3" key="2">
    <citation type="submission" date="2020-09" db="EMBL/GenBank/DDBJ databases">
        <authorList>
            <person name="Sun Q."/>
            <person name="Kim S."/>
        </authorList>
    </citation>
    <scope>NUCLEOTIDE SEQUENCE</scope>
    <source>
        <strain evidence="3">KCTC 32513</strain>
    </source>
</reference>
<dbReference type="InterPro" id="IPR000551">
    <property type="entry name" value="MerR-type_HTH_dom"/>
</dbReference>
<accession>A0A8J3CNY8</accession>
<dbReference type="PROSITE" id="PS50937">
    <property type="entry name" value="HTH_MERR_2"/>
    <property type="match status" value="1"/>
</dbReference>